<name>A0A915KV32_ROMCU</name>
<accession>A0A915KV32</accession>
<dbReference type="WBParaSite" id="nRc.2.0.1.t41997-RA">
    <property type="protein sequence ID" value="nRc.2.0.1.t41997-RA"/>
    <property type="gene ID" value="nRc.2.0.1.g41997"/>
</dbReference>
<dbReference type="AlphaFoldDB" id="A0A915KV32"/>
<protein>
    <submittedName>
        <fullName evidence="2">Uncharacterized protein</fullName>
    </submittedName>
</protein>
<evidence type="ECO:0000313" key="2">
    <source>
        <dbReference type="WBParaSite" id="nRc.2.0.1.t41997-RA"/>
    </source>
</evidence>
<keyword evidence="1" id="KW-1185">Reference proteome</keyword>
<proteinExistence type="predicted"/>
<dbReference type="Proteomes" id="UP000887565">
    <property type="component" value="Unplaced"/>
</dbReference>
<evidence type="ECO:0000313" key="1">
    <source>
        <dbReference type="Proteomes" id="UP000887565"/>
    </source>
</evidence>
<sequence length="515" mass="59120">MMTSPDFIDSVLGIGSDLGNEVFSRAFDDFSKRHFGTNGMEYSGFKFVYMLYSAILTLPLTQKLGQHKIDALMVVKKSLDLNLAISYATDDGSLSLKIIRFDGSFAPIKSTIEKSVIYDMREILASVKGRTLDDLELVRALTEFHDVTFQRKTDQAHVDVIPEISRIPYKVGHVLSRNNNFAKLIRIQESEFARSATVFVEQLRSKNYDVVKYSIHALTRLLITQHHIQTEAVKLQTALRNMYYLFLVGALEMNWAHSHRLNVHPIFGLHAKVIHGLVIDHTPDERIWKPNPVRSIVQVLTRARQRSNEFYVQEMYENIVKWLPNSDSKLIVVGIEHQKLIDALTKRMDISSFQKMTSTHLLELNPHENIVDLLLKPFNAHDHSNILRINYCIEKLNQMGKHSVHTYLYDPEVSPEGEWLLVPSIYPEQILISLEKRPEQFEPLTSYDVLHFILNSIESQFLKFQDKMSYQDIMTLISGIFSDWEKLSYHGSLGILKADGTPLFVTSMPTNAADP</sequence>
<organism evidence="1 2">
    <name type="scientific">Romanomermis culicivorax</name>
    <name type="common">Nematode worm</name>
    <dbReference type="NCBI Taxonomy" id="13658"/>
    <lineage>
        <taxon>Eukaryota</taxon>
        <taxon>Metazoa</taxon>
        <taxon>Ecdysozoa</taxon>
        <taxon>Nematoda</taxon>
        <taxon>Enoplea</taxon>
        <taxon>Dorylaimia</taxon>
        <taxon>Mermithida</taxon>
        <taxon>Mermithoidea</taxon>
        <taxon>Mermithidae</taxon>
        <taxon>Romanomermis</taxon>
    </lineage>
</organism>
<reference evidence="2" key="1">
    <citation type="submission" date="2022-11" db="UniProtKB">
        <authorList>
            <consortium name="WormBaseParasite"/>
        </authorList>
    </citation>
    <scope>IDENTIFICATION</scope>
</reference>